<dbReference type="PIRSF" id="PIRSF036492">
    <property type="entry name" value="ALDH"/>
    <property type="match status" value="1"/>
</dbReference>
<dbReference type="PROSITE" id="PS00070">
    <property type="entry name" value="ALDEHYDE_DEHYDR_CYS"/>
    <property type="match status" value="1"/>
</dbReference>
<dbReference type="Proteomes" id="UP000614200">
    <property type="component" value="Unassembled WGS sequence"/>
</dbReference>
<evidence type="ECO:0000256" key="1">
    <source>
        <dbReference type="ARBA" id="ARBA00009986"/>
    </source>
</evidence>
<dbReference type="InterPro" id="IPR016163">
    <property type="entry name" value="Ald_DH_C"/>
</dbReference>
<dbReference type="PANTHER" id="PTHR43570">
    <property type="entry name" value="ALDEHYDE DEHYDROGENASE"/>
    <property type="match status" value="1"/>
</dbReference>
<gene>
    <name evidence="7" type="ORF">ISU02_13445</name>
</gene>
<evidence type="ECO:0000259" key="6">
    <source>
        <dbReference type="Pfam" id="PF00171"/>
    </source>
</evidence>
<evidence type="ECO:0000313" key="7">
    <source>
        <dbReference type="EMBL" id="MBF4694120.1"/>
    </source>
</evidence>
<dbReference type="PROSITE" id="PS00687">
    <property type="entry name" value="ALDEHYDE_DEHYDR_GLU"/>
    <property type="match status" value="1"/>
</dbReference>
<dbReference type="CDD" id="cd07136">
    <property type="entry name" value="ALDH_YwdH-P39616"/>
    <property type="match status" value="1"/>
</dbReference>
<dbReference type="Gene3D" id="3.40.309.10">
    <property type="entry name" value="Aldehyde Dehydrogenase, Chain A, domain 2"/>
    <property type="match status" value="1"/>
</dbReference>
<keyword evidence="2 3" id="KW-0560">Oxidoreductase</keyword>
<dbReference type="Pfam" id="PF00171">
    <property type="entry name" value="Aldedh"/>
    <property type="match status" value="1"/>
</dbReference>
<evidence type="ECO:0000256" key="5">
    <source>
        <dbReference type="RuleBase" id="RU003345"/>
    </source>
</evidence>
<protein>
    <recommendedName>
        <fullName evidence="3">Aldehyde dehydrogenase</fullName>
    </recommendedName>
</protein>
<dbReference type="InterPro" id="IPR012394">
    <property type="entry name" value="Aldehyde_DH_NAD(P)"/>
</dbReference>
<dbReference type="EMBL" id="JADKNH010000008">
    <property type="protein sequence ID" value="MBF4694120.1"/>
    <property type="molecule type" value="Genomic_DNA"/>
</dbReference>
<dbReference type="InterPro" id="IPR016162">
    <property type="entry name" value="Ald_DH_N"/>
</dbReference>
<evidence type="ECO:0000256" key="4">
    <source>
        <dbReference type="PROSITE-ProRule" id="PRU10007"/>
    </source>
</evidence>
<feature type="domain" description="Aldehyde dehydrogenase" evidence="6">
    <location>
        <begin position="19"/>
        <end position="425"/>
    </location>
</feature>
<comment type="similarity">
    <text evidence="1 3 5">Belongs to the aldehyde dehydrogenase family.</text>
</comment>
<dbReference type="PANTHER" id="PTHR43570:SF16">
    <property type="entry name" value="ALDEHYDE DEHYDROGENASE TYPE III, ISOFORM Q"/>
    <property type="match status" value="1"/>
</dbReference>
<dbReference type="SUPFAM" id="SSF53720">
    <property type="entry name" value="ALDH-like"/>
    <property type="match status" value="1"/>
</dbReference>
<dbReference type="InterPro" id="IPR016160">
    <property type="entry name" value="Ald_DH_CS_CYS"/>
</dbReference>
<dbReference type="InterPro" id="IPR016161">
    <property type="entry name" value="Ald_DH/histidinol_DH"/>
</dbReference>
<accession>A0ABR9ZUH1</accession>
<dbReference type="InterPro" id="IPR015590">
    <property type="entry name" value="Aldehyde_DH_dom"/>
</dbReference>
<evidence type="ECO:0000256" key="2">
    <source>
        <dbReference type="ARBA" id="ARBA00023002"/>
    </source>
</evidence>
<dbReference type="Gene3D" id="3.40.605.10">
    <property type="entry name" value="Aldehyde Dehydrogenase, Chain A, domain 1"/>
    <property type="match status" value="1"/>
</dbReference>
<proteinExistence type="inferred from homology"/>
<reference evidence="7 8" key="1">
    <citation type="submission" date="2020-11" db="EMBL/GenBank/DDBJ databases">
        <title>Fusibacter basophilias sp. nov.</title>
        <authorList>
            <person name="Qiu D."/>
        </authorList>
    </citation>
    <scope>NUCLEOTIDE SEQUENCE [LARGE SCALE GENOMIC DNA]</scope>
    <source>
        <strain evidence="7 8">Q10-2</strain>
    </source>
</reference>
<evidence type="ECO:0000313" key="8">
    <source>
        <dbReference type="Proteomes" id="UP000614200"/>
    </source>
</evidence>
<keyword evidence="8" id="KW-1185">Reference proteome</keyword>
<comment type="caution">
    <text evidence="7">The sequence shown here is derived from an EMBL/GenBank/DDBJ whole genome shotgun (WGS) entry which is preliminary data.</text>
</comment>
<dbReference type="RefSeq" id="WP_194702364.1">
    <property type="nucleotide sequence ID" value="NZ_JADKNH010000008.1"/>
</dbReference>
<dbReference type="InterPro" id="IPR029510">
    <property type="entry name" value="Ald_DH_CS_GLU"/>
</dbReference>
<evidence type="ECO:0000256" key="3">
    <source>
        <dbReference type="PIRNR" id="PIRNR036492"/>
    </source>
</evidence>
<feature type="active site" evidence="4">
    <location>
        <position position="207"/>
    </location>
</feature>
<organism evidence="7 8">
    <name type="scientific">Fusibacter ferrireducens</name>
    <dbReference type="NCBI Taxonomy" id="2785058"/>
    <lineage>
        <taxon>Bacteria</taxon>
        <taxon>Bacillati</taxon>
        <taxon>Bacillota</taxon>
        <taxon>Clostridia</taxon>
        <taxon>Eubacteriales</taxon>
        <taxon>Eubacteriales Family XII. Incertae Sedis</taxon>
        <taxon>Fusibacter</taxon>
    </lineage>
</organism>
<sequence>MKVLFKQQQNFFKSGLTRSVQFRKNQLTKLREGIQLHEKEILEALQKDLGKPHFEGYATEVGFVLESISYMIKHVAEWSKDQQVKTPIHQPMAKSYFKYDPYGTVLIVAPFNYPFQLLIEPMIGAMAAGNTVILKPSEYTPHTEAVILKLISKLFDPNYIAVVTGGREATTTLINLPFDYIFFTGSVPVGKVVMKAAAENLVPVTLELGGKSPVIVHKDANIKVAAKRIAWGKFMNAGQICVAPDYVYVHKSQEKALIDELTKVLVEFYGIAPIKSPDYCRIVNERHFDRITALIDHSKVIIGGQYDRSERFIAPTVMKDVNWSDDVMKDEIFGPVLPILRYDNLEEVIDQVRSHPKPLAFYVFSENEKIQELLVEQIAFGGGCINDTVSHVASSLLPFGGVGNSGMGSYHGHDSFLTFSHRKSILKKSTKFELPLIYPPYKNNIKWVKKIMK</sequence>
<name>A0ABR9ZUH1_9FIRM</name>